<feature type="domain" description="Archaeal Type IV pilin N-terminal" evidence="3">
    <location>
        <begin position="15"/>
        <end position="89"/>
    </location>
</feature>
<evidence type="ECO:0000259" key="3">
    <source>
        <dbReference type="Pfam" id="PF07790"/>
    </source>
</evidence>
<proteinExistence type="predicted"/>
<protein>
    <submittedName>
        <fullName evidence="4">Type IV pilin</fullName>
    </submittedName>
</protein>
<accession>A0A5D5ALN2</accession>
<feature type="compositionally biased region" description="Pro residues" evidence="1">
    <location>
        <begin position="148"/>
        <end position="158"/>
    </location>
</feature>
<feature type="transmembrane region" description="Helical" evidence="2">
    <location>
        <begin position="20"/>
        <end position="44"/>
    </location>
</feature>
<dbReference type="Proteomes" id="UP000324104">
    <property type="component" value="Unassembled WGS sequence"/>
</dbReference>
<dbReference type="InterPro" id="IPR012859">
    <property type="entry name" value="Pilin_N_archaeal"/>
</dbReference>
<evidence type="ECO:0000256" key="2">
    <source>
        <dbReference type="SAM" id="Phobius"/>
    </source>
</evidence>
<keyword evidence="2" id="KW-0812">Transmembrane</keyword>
<evidence type="ECO:0000256" key="1">
    <source>
        <dbReference type="SAM" id="MobiDB-lite"/>
    </source>
</evidence>
<feature type="region of interest" description="Disordered" evidence="1">
    <location>
        <begin position="46"/>
        <end position="69"/>
    </location>
</feature>
<reference evidence="4 5" key="1">
    <citation type="submission" date="2019-08" db="EMBL/GenBank/DDBJ databases">
        <title>Archaea genome.</title>
        <authorList>
            <person name="Kajale S."/>
            <person name="Shouche Y."/>
            <person name="Deshpande N."/>
            <person name="Sharma A."/>
        </authorList>
    </citation>
    <scope>NUCLEOTIDE SEQUENCE [LARGE SCALE GENOMIC DNA]</scope>
    <source>
        <strain evidence="4 5">ESP3B_9</strain>
    </source>
</reference>
<dbReference type="InterPro" id="IPR013373">
    <property type="entry name" value="Flagellin/pilin_N_arc"/>
</dbReference>
<feature type="region of interest" description="Disordered" evidence="1">
    <location>
        <begin position="135"/>
        <end position="162"/>
    </location>
</feature>
<gene>
    <name evidence="4" type="ORF">FYC77_09990</name>
</gene>
<sequence>MFSGGKKRHATGDERAVSPVIAVVLMIAITVAVVTVTATVLMGLTETPEPAPDTGLEVKESADGDGYELSNYAGDELDPDQVRLVGNETEEGWSEDALRSGERVELEPTNPDGEIRVVWESEDGETQHLLATLTVDEGSGGGGGNGGSPPPSGPPENPPVTGNCSTILNDTEMIDGKEVIVVEEVIECDINEPHYVHVVRGGGVIGNIGNNNTVNGLMIDDGFVNGSVNTYGNVNVTDGYITEAATGQREAHLEDADLYDDLTVDNEVESINSDVEGEITAGYRVAIESGDVEGGISSEYDVVVLTDATVEDDITTNDWVEIIDSDVVGSVNASGGDATLRNANVTGDLDAQSGVDIADSEVGGDVNPDTGDATLHNATVGGSLDAENGVEATESQISGDVSTLDGGSAGPATLEDVVVDGYVEAEEITIRDSQVGDVHAIQNLDTTIEGTTVDGTVSVNQDVDIHDGTVVEEDVEIAEDYGELDLDDGTVDGDAYVEPGNIRCNGDSEINGTDCEDYDPPAE</sequence>
<evidence type="ECO:0000313" key="4">
    <source>
        <dbReference type="EMBL" id="TYT62024.1"/>
    </source>
</evidence>
<feature type="compositionally biased region" description="Acidic residues" evidence="1">
    <location>
        <begin position="514"/>
        <end position="523"/>
    </location>
</feature>
<feature type="compositionally biased region" description="Gly residues" evidence="1">
    <location>
        <begin position="138"/>
        <end position="147"/>
    </location>
</feature>
<evidence type="ECO:0000313" key="5">
    <source>
        <dbReference type="Proteomes" id="UP000324104"/>
    </source>
</evidence>
<organism evidence="4 5">
    <name type="scientific">Natrialba swarupiae</name>
    <dbReference type="NCBI Taxonomy" id="2448032"/>
    <lineage>
        <taxon>Archaea</taxon>
        <taxon>Methanobacteriati</taxon>
        <taxon>Methanobacteriota</taxon>
        <taxon>Stenosarchaea group</taxon>
        <taxon>Halobacteria</taxon>
        <taxon>Halobacteriales</taxon>
        <taxon>Natrialbaceae</taxon>
        <taxon>Natrialba</taxon>
    </lineage>
</organism>
<dbReference type="AlphaFoldDB" id="A0A5D5ALN2"/>
<keyword evidence="2" id="KW-0472">Membrane</keyword>
<dbReference type="Pfam" id="PF07790">
    <property type="entry name" value="Pilin_N"/>
    <property type="match status" value="1"/>
</dbReference>
<feature type="region of interest" description="Disordered" evidence="1">
    <location>
        <begin position="503"/>
        <end position="523"/>
    </location>
</feature>
<name>A0A5D5ALN2_9EURY</name>
<keyword evidence="5" id="KW-1185">Reference proteome</keyword>
<keyword evidence="2" id="KW-1133">Transmembrane helix</keyword>
<dbReference type="RefSeq" id="WP_149081361.1">
    <property type="nucleotide sequence ID" value="NZ_VTAW01000011.1"/>
</dbReference>
<comment type="caution">
    <text evidence="4">The sequence shown here is derived from an EMBL/GenBank/DDBJ whole genome shotgun (WGS) entry which is preliminary data.</text>
</comment>
<dbReference type="NCBIfam" id="TIGR02537">
    <property type="entry name" value="arch_flag_Nterm"/>
    <property type="match status" value="1"/>
</dbReference>
<dbReference type="EMBL" id="VTAW01000011">
    <property type="protein sequence ID" value="TYT62024.1"/>
    <property type="molecule type" value="Genomic_DNA"/>
</dbReference>